<proteinExistence type="predicted"/>
<evidence type="ECO:0000313" key="2">
    <source>
        <dbReference type="Proteomes" id="UP001066276"/>
    </source>
</evidence>
<comment type="caution">
    <text evidence="1">The sequence shown here is derived from an EMBL/GenBank/DDBJ whole genome shotgun (WGS) entry which is preliminary data.</text>
</comment>
<dbReference type="EMBL" id="JANPWB010000011">
    <property type="protein sequence ID" value="KAJ1124046.1"/>
    <property type="molecule type" value="Genomic_DNA"/>
</dbReference>
<dbReference type="Proteomes" id="UP001066276">
    <property type="component" value="Chromosome 7"/>
</dbReference>
<sequence>MSVNNSSQSRTPRVVVPCHVSPHARCTKKECCKETRERRNVTQGRDRVAPGGSLLNTTLVLGVFRSSFGSRIS</sequence>
<dbReference type="AlphaFoldDB" id="A0AAV7P992"/>
<evidence type="ECO:0000313" key="1">
    <source>
        <dbReference type="EMBL" id="KAJ1124046.1"/>
    </source>
</evidence>
<reference evidence="1" key="1">
    <citation type="journal article" date="2022" name="bioRxiv">
        <title>Sequencing and chromosome-scale assembly of the giantPleurodeles waltlgenome.</title>
        <authorList>
            <person name="Brown T."/>
            <person name="Elewa A."/>
            <person name="Iarovenko S."/>
            <person name="Subramanian E."/>
            <person name="Araus A.J."/>
            <person name="Petzold A."/>
            <person name="Susuki M."/>
            <person name="Suzuki K.-i.T."/>
            <person name="Hayashi T."/>
            <person name="Toyoda A."/>
            <person name="Oliveira C."/>
            <person name="Osipova E."/>
            <person name="Leigh N.D."/>
            <person name="Simon A."/>
            <person name="Yun M.H."/>
        </authorList>
    </citation>
    <scope>NUCLEOTIDE SEQUENCE</scope>
    <source>
        <strain evidence="1">20211129_DDA</strain>
        <tissue evidence="1">Liver</tissue>
    </source>
</reference>
<gene>
    <name evidence="1" type="ORF">NDU88_002510</name>
</gene>
<keyword evidence="2" id="KW-1185">Reference proteome</keyword>
<accession>A0AAV7P992</accession>
<protein>
    <submittedName>
        <fullName evidence="1">Uncharacterized protein</fullName>
    </submittedName>
</protein>
<name>A0AAV7P992_PLEWA</name>
<organism evidence="1 2">
    <name type="scientific">Pleurodeles waltl</name>
    <name type="common">Iberian ribbed newt</name>
    <dbReference type="NCBI Taxonomy" id="8319"/>
    <lineage>
        <taxon>Eukaryota</taxon>
        <taxon>Metazoa</taxon>
        <taxon>Chordata</taxon>
        <taxon>Craniata</taxon>
        <taxon>Vertebrata</taxon>
        <taxon>Euteleostomi</taxon>
        <taxon>Amphibia</taxon>
        <taxon>Batrachia</taxon>
        <taxon>Caudata</taxon>
        <taxon>Salamandroidea</taxon>
        <taxon>Salamandridae</taxon>
        <taxon>Pleurodelinae</taxon>
        <taxon>Pleurodeles</taxon>
    </lineage>
</organism>